<organism evidence="3 4">
    <name type="scientific">Oryza meyeriana var. granulata</name>
    <dbReference type="NCBI Taxonomy" id="110450"/>
    <lineage>
        <taxon>Eukaryota</taxon>
        <taxon>Viridiplantae</taxon>
        <taxon>Streptophyta</taxon>
        <taxon>Embryophyta</taxon>
        <taxon>Tracheophyta</taxon>
        <taxon>Spermatophyta</taxon>
        <taxon>Magnoliopsida</taxon>
        <taxon>Liliopsida</taxon>
        <taxon>Poales</taxon>
        <taxon>Poaceae</taxon>
        <taxon>BOP clade</taxon>
        <taxon>Oryzoideae</taxon>
        <taxon>Oryzeae</taxon>
        <taxon>Oryzinae</taxon>
        <taxon>Oryza</taxon>
        <taxon>Oryza meyeriana</taxon>
    </lineage>
</organism>
<feature type="non-terminal residue" evidence="3">
    <location>
        <position position="1"/>
    </location>
</feature>
<accession>A0A6G1CTX8</accession>
<evidence type="ECO:0000256" key="1">
    <source>
        <dbReference type="SAM" id="Phobius"/>
    </source>
</evidence>
<feature type="domain" description="Reverse transcriptase zinc-binding" evidence="2">
    <location>
        <begin position="23"/>
        <end position="67"/>
    </location>
</feature>
<dbReference type="AlphaFoldDB" id="A0A6G1CTX8"/>
<keyword evidence="1" id="KW-0812">Transmembrane</keyword>
<comment type="caution">
    <text evidence="3">The sequence shown here is derived from an EMBL/GenBank/DDBJ whole genome shotgun (WGS) entry which is preliminary data.</text>
</comment>
<protein>
    <recommendedName>
        <fullName evidence="2">Reverse transcriptase zinc-binding domain-containing protein</fullName>
    </recommendedName>
</protein>
<evidence type="ECO:0000313" key="3">
    <source>
        <dbReference type="EMBL" id="KAF0903344.1"/>
    </source>
</evidence>
<reference evidence="3 4" key="1">
    <citation type="submission" date="2019-11" db="EMBL/GenBank/DDBJ databases">
        <title>Whole genome sequence of Oryza granulata.</title>
        <authorList>
            <person name="Li W."/>
        </authorList>
    </citation>
    <scope>NUCLEOTIDE SEQUENCE [LARGE SCALE GENOMIC DNA]</scope>
    <source>
        <strain evidence="4">cv. Menghai</strain>
        <tissue evidence="3">Leaf</tissue>
    </source>
</reference>
<keyword evidence="1" id="KW-0472">Membrane</keyword>
<keyword evidence="1" id="KW-1133">Transmembrane helix</keyword>
<evidence type="ECO:0000313" key="4">
    <source>
        <dbReference type="Proteomes" id="UP000479710"/>
    </source>
</evidence>
<feature type="transmembrane region" description="Helical" evidence="1">
    <location>
        <begin position="78"/>
        <end position="98"/>
    </location>
</feature>
<dbReference type="EMBL" id="SPHZ02000008">
    <property type="protein sequence ID" value="KAF0903344.1"/>
    <property type="molecule type" value="Genomic_DNA"/>
</dbReference>
<evidence type="ECO:0000259" key="2">
    <source>
        <dbReference type="Pfam" id="PF13966"/>
    </source>
</evidence>
<dbReference type="InterPro" id="IPR026960">
    <property type="entry name" value="RVT-Znf"/>
</dbReference>
<dbReference type="Proteomes" id="UP000479710">
    <property type="component" value="Unassembled WGS sequence"/>
</dbReference>
<dbReference type="Pfam" id="PF13966">
    <property type="entry name" value="zf-RVT"/>
    <property type="match status" value="1"/>
</dbReference>
<name>A0A6G1CTX8_9ORYZ</name>
<gene>
    <name evidence="3" type="ORF">E2562_026786</name>
</gene>
<sequence length="176" mass="20210">AIFLPKQPTKLSSMVWLVSFVPCRWLWKSWAPRNALFIWLAIYNRCWTANRLARRGLPRPSQCPLCDMVLCITERTRLGYSCGWCCICLLTLGIWVMLVTSRFIALKFVQQCYHGALAIGLKRTSETANSPMRTLDELLLPKLGEIRDGVIRWAPLFKDITELIMEQATSNVMADE</sequence>
<keyword evidence="4" id="KW-1185">Reference proteome</keyword>
<dbReference type="OrthoDB" id="649363at2759"/>
<proteinExistence type="predicted"/>